<gene>
    <name evidence="1" type="ORF">PXEA_LOCUS10215</name>
</gene>
<dbReference type="AlphaFoldDB" id="A0A448WPK4"/>
<sequence>MYVLVVPWSRRAYICVLDSARVNQLPGNLSGLYTRLHRKLLGSTSTCDELDEPTDAPDDLDKLDCGDLSASGADLIGSPPDILNFETRVETDSSLARRVVQRWLTGACQEMGGAIASSDAPGGGAPIVVLLHASSSATTELFEETGTDAQANGIWPLGETMTSRRRTPLLQGLFGLPVVSLGGTAEESASSSLAADDPASGGGCSEETEDAYSLLNWQSTIARRAIKFFLQVYLFPLYFVLIYS</sequence>
<comment type="caution">
    <text evidence="1">The sequence shown here is derived from an EMBL/GenBank/DDBJ whole genome shotgun (WGS) entry which is preliminary data.</text>
</comment>
<accession>A0A448WPK4</accession>
<dbReference type="Proteomes" id="UP000784294">
    <property type="component" value="Unassembled WGS sequence"/>
</dbReference>
<proteinExistence type="predicted"/>
<organism evidence="1 2">
    <name type="scientific">Protopolystoma xenopodis</name>
    <dbReference type="NCBI Taxonomy" id="117903"/>
    <lineage>
        <taxon>Eukaryota</taxon>
        <taxon>Metazoa</taxon>
        <taxon>Spiralia</taxon>
        <taxon>Lophotrochozoa</taxon>
        <taxon>Platyhelminthes</taxon>
        <taxon>Monogenea</taxon>
        <taxon>Polyopisthocotylea</taxon>
        <taxon>Polystomatidea</taxon>
        <taxon>Polystomatidae</taxon>
        <taxon>Protopolystoma</taxon>
    </lineage>
</organism>
<reference evidence="1" key="1">
    <citation type="submission" date="2018-11" db="EMBL/GenBank/DDBJ databases">
        <authorList>
            <consortium name="Pathogen Informatics"/>
        </authorList>
    </citation>
    <scope>NUCLEOTIDE SEQUENCE</scope>
</reference>
<dbReference type="EMBL" id="CAAALY010029818">
    <property type="protein sequence ID" value="VEL16775.1"/>
    <property type="molecule type" value="Genomic_DNA"/>
</dbReference>
<evidence type="ECO:0000313" key="2">
    <source>
        <dbReference type="Proteomes" id="UP000784294"/>
    </source>
</evidence>
<keyword evidence="2" id="KW-1185">Reference proteome</keyword>
<evidence type="ECO:0000313" key="1">
    <source>
        <dbReference type="EMBL" id="VEL16775.1"/>
    </source>
</evidence>
<protein>
    <submittedName>
        <fullName evidence="1">Uncharacterized protein</fullName>
    </submittedName>
</protein>
<name>A0A448WPK4_9PLAT</name>